<organism evidence="2 3">
    <name type="scientific">Parapedobacter defluvii</name>
    <dbReference type="NCBI Taxonomy" id="2045106"/>
    <lineage>
        <taxon>Bacteria</taxon>
        <taxon>Pseudomonadati</taxon>
        <taxon>Bacteroidota</taxon>
        <taxon>Sphingobacteriia</taxon>
        <taxon>Sphingobacteriales</taxon>
        <taxon>Sphingobacteriaceae</taxon>
        <taxon>Parapedobacter</taxon>
    </lineage>
</organism>
<dbReference type="CDD" id="cd02440">
    <property type="entry name" value="AdoMet_MTases"/>
    <property type="match status" value="1"/>
</dbReference>
<dbReference type="PANTHER" id="PTHR43464:SF82">
    <property type="entry name" value="METHYLTRANSFERASE DOMAIN-CONTAINING PROTEIN"/>
    <property type="match status" value="1"/>
</dbReference>
<comment type="caution">
    <text evidence="2">The sequence shown here is derived from an EMBL/GenBank/DDBJ whole genome shotgun (WGS) entry which is preliminary data.</text>
</comment>
<sequence>MMSLHPDYLEKNRNSWNKRAELHFNSRFYDVKGFLKGKSSLKSIELGLLGDVRGKKVLHLQCHFGQDSLSLARMGAEVTGIDLSDKAIDYARKLAQQIQHDATFICCDIYDLPNHLHEKFDIVFASYGTIGWLPDLNQWAYIVSHFMKADGKFVFVEFHPYIWMFDDDLNEITYNYFKDTPIVAIKDLSYTDGKPDGQLTDISWNHSLSEVIRSLIGSGLQIQSFEEFDYSPYDIFVGSMEAENGKFRIKKWGNKIPLVYSLVATKSQ</sequence>
<dbReference type="SUPFAM" id="SSF53335">
    <property type="entry name" value="S-adenosyl-L-methionine-dependent methyltransferases"/>
    <property type="match status" value="1"/>
</dbReference>
<dbReference type="Proteomes" id="UP000597338">
    <property type="component" value="Unassembled WGS sequence"/>
</dbReference>
<gene>
    <name evidence="2" type="ORF">GCM10011386_28540</name>
</gene>
<dbReference type="InterPro" id="IPR029063">
    <property type="entry name" value="SAM-dependent_MTases_sf"/>
</dbReference>
<keyword evidence="2" id="KW-0808">Transferase</keyword>
<keyword evidence="3" id="KW-1185">Reference proteome</keyword>
<feature type="domain" description="Methyltransferase" evidence="1">
    <location>
        <begin position="57"/>
        <end position="140"/>
    </location>
</feature>
<evidence type="ECO:0000313" key="2">
    <source>
        <dbReference type="EMBL" id="GGC34675.1"/>
    </source>
</evidence>
<keyword evidence="2" id="KW-0489">Methyltransferase</keyword>
<name>A0ABQ1M904_9SPHI</name>
<dbReference type="EMBL" id="BMIK01000010">
    <property type="protein sequence ID" value="GGC34675.1"/>
    <property type="molecule type" value="Genomic_DNA"/>
</dbReference>
<accession>A0ABQ1M904</accession>
<dbReference type="Gene3D" id="3.40.50.150">
    <property type="entry name" value="Vaccinia Virus protein VP39"/>
    <property type="match status" value="1"/>
</dbReference>
<proteinExistence type="predicted"/>
<dbReference type="GO" id="GO:0032259">
    <property type="term" value="P:methylation"/>
    <property type="evidence" value="ECO:0007669"/>
    <property type="project" value="UniProtKB-KW"/>
</dbReference>
<dbReference type="RefSeq" id="WP_229717575.1">
    <property type="nucleotide sequence ID" value="NZ_BMIK01000010.1"/>
</dbReference>
<reference evidence="3" key="1">
    <citation type="journal article" date="2019" name="Int. J. Syst. Evol. Microbiol.">
        <title>The Global Catalogue of Microorganisms (GCM) 10K type strain sequencing project: providing services to taxonomists for standard genome sequencing and annotation.</title>
        <authorList>
            <consortium name="The Broad Institute Genomics Platform"/>
            <consortium name="The Broad Institute Genome Sequencing Center for Infectious Disease"/>
            <person name="Wu L."/>
            <person name="Ma J."/>
        </authorList>
    </citation>
    <scope>NUCLEOTIDE SEQUENCE [LARGE SCALE GENOMIC DNA]</scope>
    <source>
        <strain evidence="3">CGMCC 1.15342</strain>
    </source>
</reference>
<protein>
    <submittedName>
        <fullName evidence="2">Type 12 methyltransferase</fullName>
    </submittedName>
</protein>
<dbReference type="GO" id="GO:0008168">
    <property type="term" value="F:methyltransferase activity"/>
    <property type="evidence" value="ECO:0007669"/>
    <property type="project" value="UniProtKB-KW"/>
</dbReference>
<dbReference type="PANTHER" id="PTHR43464">
    <property type="entry name" value="METHYLTRANSFERASE"/>
    <property type="match status" value="1"/>
</dbReference>
<dbReference type="Pfam" id="PF13649">
    <property type="entry name" value="Methyltransf_25"/>
    <property type="match status" value="1"/>
</dbReference>
<dbReference type="InterPro" id="IPR041698">
    <property type="entry name" value="Methyltransf_25"/>
</dbReference>
<evidence type="ECO:0000259" key="1">
    <source>
        <dbReference type="Pfam" id="PF13649"/>
    </source>
</evidence>
<evidence type="ECO:0000313" key="3">
    <source>
        <dbReference type="Proteomes" id="UP000597338"/>
    </source>
</evidence>